<feature type="region of interest" description="Disordered" evidence="6">
    <location>
        <begin position="117"/>
        <end position="157"/>
    </location>
</feature>
<evidence type="ECO:0000313" key="8">
    <source>
        <dbReference type="EMBL" id="CAG6506016.1"/>
    </source>
</evidence>
<dbReference type="PANTHER" id="PTHR23110">
    <property type="entry name" value="BTB DOMAIN TRANSCRIPTION FACTOR"/>
    <property type="match status" value="1"/>
</dbReference>
<feature type="compositionally biased region" description="Polar residues" evidence="6">
    <location>
        <begin position="121"/>
        <end position="157"/>
    </location>
</feature>
<dbReference type="GO" id="GO:0005634">
    <property type="term" value="C:nucleus"/>
    <property type="evidence" value="ECO:0007669"/>
    <property type="project" value="UniProtKB-SubCell"/>
</dbReference>
<dbReference type="InterPro" id="IPR007588">
    <property type="entry name" value="Znf_FLYWCH"/>
</dbReference>
<feature type="region of interest" description="Disordered" evidence="6">
    <location>
        <begin position="231"/>
        <end position="272"/>
    </location>
</feature>
<accession>A0A8D8DAL5</accession>
<reference evidence="8" key="1">
    <citation type="submission" date="2021-05" db="EMBL/GenBank/DDBJ databases">
        <authorList>
            <person name="Alioto T."/>
            <person name="Alioto T."/>
            <person name="Gomez Garrido J."/>
        </authorList>
    </citation>
    <scope>NUCLEOTIDE SEQUENCE</scope>
</reference>
<evidence type="ECO:0000256" key="5">
    <source>
        <dbReference type="ARBA" id="ARBA00023242"/>
    </source>
</evidence>
<keyword evidence="3" id="KW-0863">Zinc-finger</keyword>
<dbReference type="EMBL" id="HBUE01152586">
    <property type="protein sequence ID" value="CAG6506016.1"/>
    <property type="molecule type" value="Transcribed_RNA"/>
</dbReference>
<evidence type="ECO:0000259" key="7">
    <source>
        <dbReference type="PROSITE" id="PS50097"/>
    </source>
</evidence>
<name>A0A8D8DAL5_CULPI</name>
<keyword evidence="4" id="KW-0862">Zinc</keyword>
<dbReference type="EMBL" id="HBUE01152581">
    <property type="protein sequence ID" value="CAG6506013.1"/>
    <property type="molecule type" value="Transcribed_RNA"/>
</dbReference>
<protein>
    <submittedName>
        <fullName evidence="8">Broad-complex core protein isoform 6</fullName>
    </submittedName>
</protein>
<evidence type="ECO:0000256" key="6">
    <source>
        <dbReference type="SAM" id="MobiDB-lite"/>
    </source>
</evidence>
<dbReference type="Gene3D" id="3.30.710.10">
    <property type="entry name" value="Potassium Channel Kv1.1, Chain A"/>
    <property type="match status" value="1"/>
</dbReference>
<feature type="compositionally biased region" description="Polar residues" evidence="6">
    <location>
        <begin position="257"/>
        <end position="272"/>
    </location>
</feature>
<dbReference type="GO" id="GO:0006357">
    <property type="term" value="P:regulation of transcription by RNA polymerase II"/>
    <property type="evidence" value="ECO:0007669"/>
    <property type="project" value="TreeGrafter"/>
</dbReference>
<keyword evidence="2" id="KW-0479">Metal-binding</keyword>
<dbReference type="EMBL" id="HBUE01257588">
    <property type="protein sequence ID" value="CAG6557317.1"/>
    <property type="molecule type" value="Transcribed_RNA"/>
</dbReference>
<dbReference type="EMBL" id="HBUE01257593">
    <property type="protein sequence ID" value="CAG6557320.1"/>
    <property type="molecule type" value="Transcribed_RNA"/>
</dbReference>
<dbReference type="PROSITE" id="PS50097">
    <property type="entry name" value="BTB"/>
    <property type="match status" value="1"/>
</dbReference>
<dbReference type="SUPFAM" id="SSF54695">
    <property type="entry name" value="POZ domain"/>
    <property type="match status" value="1"/>
</dbReference>
<evidence type="ECO:0000256" key="4">
    <source>
        <dbReference type="ARBA" id="ARBA00022833"/>
    </source>
</evidence>
<feature type="region of interest" description="Disordered" evidence="6">
    <location>
        <begin position="174"/>
        <end position="210"/>
    </location>
</feature>
<organism evidence="8">
    <name type="scientific">Culex pipiens</name>
    <name type="common">House mosquito</name>
    <dbReference type="NCBI Taxonomy" id="7175"/>
    <lineage>
        <taxon>Eukaryota</taxon>
        <taxon>Metazoa</taxon>
        <taxon>Ecdysozoa</taxon>
        <taxon>Arthropoda</taxon>
        <taxon>Hexapoda</taxon>
        <taxon>Insecta</taxon>
        <taxon>Pterygota</taxon>
        <taxon>Neoptera</taxon>
        <taxon>Endopterygota</taxon>
        <taxon>Diptera</taxon>
        <taxon>Nematocera</taxon>
        <taxon>Culicoidea</taxon>
        <taxon>Culicidae</taxon>
        <taxon>Culicinae</taxon>
        <taxon>Culicini</taxon>
        <taxon>Culex</taxon>
        <taxon>Culex</taxon>
    </lineage>
</organism>
<dbReference type="CDD" id="cd18315">
    <property type="entry name" value="BTB_POZ_BAB-like"/>
    <property type="match status" value="1"/>
</dbReference>
<dbReference type="InterPro" id="IPR051095">
    <property type="entry name" value="Dros_DevTransReg"/>
</dbReference>
<feature type="region of interest" description="Disordered" evidence="6">
    <location>
        <begin position="514"/>
        <end position="545"/>
    </location>
</feature>
<dbReference type="InterPro" id="IPR011333">
    <property type="entry name" value="SKP1/BTB/POZ_sf"/>
</dbReference>
<dbReference type="PANTHER" id="PTHR23110:SF81">
    <property type="entry name" value="BTB-PROTEIN-VII, ISOFORM F-RELATED"/>
    <property type="match status" value="1"/>
</dbReference>
<feature type="domain" description="BTB" evidence="7">
    <location>
        <begin position="29"/>
        <end position="94"/>
    </location>
</feature>
<proteinExistence type="predicted"/>
<dbReference type="Gene3D" id="2.20.25.240">
    <property type="match status" value="1"/>
</dbReference>
<dbReference type="InterPro" id="IPR000210">
    <property type="entry name" value="BTB/POZ_dom"/>
</dbReference>
<dbReference type="AlphaFoldDB" id="A0A8D8DAL5"/>
<evidence type="ECO:0000256" key="3">
    <source>
        <dbReference type="ARBA" id="ARBA00022771"/>
    </source>
</evidence>
<keyword evidence="5" id="KW-0539">Nucleus</keyword>
<comment type="subcellular location">
    <subcellularLocation>
        <location evidence="1">Nucleus</location>
    </subcellularLocation>
</comment>
<dbReference type="SMART" id="SM00225">
    <property type="entry name" value="BTB"/>
    <property type="match status" value="1"/>
</dbReference>
<evidence type="ECO:0000256" key="1">
    <source>
        <dbReference type="ARBA" id="ARBA00004123"/>
    </source>
</evidence>
<feature type="compositionally biased region" description="Polar residues" evidence="6">
    <location>
        <begin position="237"/>
        <end position="247"/>
    </location>
</feature>
<evidence type="ECO:0000256" key="2">
    <source>
        <dbReference type="ARBA" id="ARBA00022723"/>
    </source>
</evidence>
<dbReference type="Pfam" id="PF04500">
    <property type="entry name" value="FLYWCH"/>
    <property type="match status" value="1"/>
</dbReference>
<feature type="compositionally biased region" description="Polar residues" evidence="6">
    <location>
        <begin position="521"/>
        <end position="535"/>
    </location>
</feature>
<feature type="compositionally biased region" description="Basic and acidic residues" evidence="6">
    <location>
        <begin position="536"/>
        <end position="545"/>
    </location>
</feature>
<sequence>MDEFALCWNNFADNIASGFQSLYDRGDLVDVTIACDGKLLKAHKIVLAICSPYFQEMFLENPCKHPIIVLKDVSLNVMQELLQFMYQGEVNVKHSELQSFMKIAETLQIKGLTASHRNDRNSSAAASPATNLHQPQPAHSSNNGNSLGRPSTSQLDPSKLNSYLAAAAKESLKRAAEFPPSSEQYPIHYPKKPLKRSTDSIDQESNSDCMDQLSSDEVFIPTSPQVSMIEPQAPSAAGSTPSRQFDLSSVKREHTNDSSCSPQHHHNLQQSPTNLATSAAAMGASAAAAAASMKLGFSSTPTHHHGHSTGIHPMFGAFDPSGASFSGIASSLASISGATAAAAGSGVKLDYSNSDYSQDFGKGGVPPGHMDIPAVAPGEKWFQGRLQFMLSQRGKPLLVHDGHSFGIQYIRKDKKYWQCNLSRKYNCKARVTTTDTGDIIVTNNEHCHTEIRQHLRKDYKSMKQLNASLAALRARQDAVSLAGLGTGVAGSVETSLNNNSLNICNNNNNNNGNNGLGLGQEQETSLNLSTTSNWQLKKEPTQGNE</sequence>
<dbReference type="Pfam" id="PF00651">
    <property type="entry name" value="BTB"/>
    <property type="match status" value="1"/>
</dbReference>
<dbReference type="GO" id="GO:0008270">
    <property type="term" value="F:zinc ion binding"/>
    <property type="evidence" value="ECO:0007669"/>
    <property type="project" value="UniProtKB-KW"/>
</dbReference>